<evidence type="ECO:0000313" key="3">
    <source>
        <dbReference type="Proteomes" id="UP000598633"/>
    </source>
</evidence>
<feature type="transmembrane region" description="Helical" evidence="1">
    <location>
        <begin position="17"/>
        <end position="36"/>
    </location>
</feature>
<comment type="caution">
    <text evidence="2">The sequence shown here is derived from an EMBL/GenBank/DDBJ whole genome shotgun (WGS) entry which is preliminary data.</text>
</comment>
<keyword evidence="1" id="KW-1133">Transmembrane helix</keyword>
<sequence>MIAPNLATRPFLNTRPVWLVTAVAGAVTVILLAFNLRLFLVANRALDDESTTRDALLEKHVRLEAAVRKDVEDLKRVPWRSLTRRVDATNLILREHSFSWLGMLDDIERVMPYDVRLTKITPGVGDDGAVLSLALIAHNRDAMLELLDNLVADPQFSDPTPSTESTPEENAAAAYVMNLRVNYHPNPEAM</sequence>
<proteinExistence type="predicted"/>
<accession>A0A8J6XY59</accession>
<organism evidence="2 3">
    <name type="scientific">Candidatus Sulfomarinibacter kjeldsenii</name>
    <dbReference type="NCBI Taxonomy" id="2885994"/>
    <lineage>
        <taxon>Bacteria</taxon>
        <taxon>Pseudomonadati</taxon>
        <taxon>Acidobacteriota</taxon>
        <taxon>Thermoanaerobaculia</taxon>
        <taxon>Thermoanaerobaculales</taxon>
        <taxon>Candidatus Sulfomarinibacteraceae</taxon>
        <taxon>Candidatus Sulfomarinibacter</taxon>
    </lineage>
</organism>
<keyword evidence="1" id="KW-0472">Membrane</keyword>
<keyword evidence="1" id="KW-0812">Transmembrane</keyword>
<evidence type="ECO:0000256" key="1">
    <source>
        <dbReference type="SAM" id="Phobius"/>
    </source>
</evidence>
<dbReference type="AlphaFoldDB" id="A0A8J6XY59"/>
<dbReference type="Proteomes" id="UP000598633">
    <property type="component" value="Unassembled WGS sequence"/>
</dbReference>
<name>A0A8J6XY59_9BACT</name>
<reference evidence="2 3" key="1">
    <citation type="submission" date="2020-08" db="EMBL/GenBank/DDBJ databases">
        <title>Acidobacteriota in marine sediments use diverse sulfur dissimilation pathways.</title>
        <authorList>
            <person name="Wasmund K."/>
        </authorList>
    </citation>
    <scope>NUCLEOTIDE SEQUENCE [LARGE SCALE GENOMIC DNA]</scope>
    <source>
        <strain evidence="2">MAG AM3-A</strain>
    </source>
</reference>
<protein>
    <submittedName>
        <fullName evidence="2">PilN domain-containing protein</fullName>
    </submittedName>
</protein>
<dbReference type="EMBL" id="JACXWA010000122">
    <property type="protein sequence ID" value="MBD3871242.1"/>
    <property type="molecule type" value="Genomic_DNA"/>
</dbReference>
<gene>
    <name evidence="2" type="ORF">IFJ97_07785</name>
</gene>
<evidence type="ECO:0000313" key="2">
    <source>
        <dbReference type="EMBL" id="MBD3871242.1"/>
    </source>
</evidence>